<dbReference type="AlphaFoldDB" id="A0A0F8X6B3"/>
<evidence type="ECO:0000313" key="1">
    <source>
        <dbReference type="EMBL" id="KKK56480.1"/>
    </source>
</evidence>
<gene>
    <name evidence="1" type="ORF">LCGC14_3064090</name>
</gene>
<reference evidence="1" key="1">
    <citation type="journal article" date="2015" name="Nature">
        <title>Complex archaea that bridge the gap between prokaryotes and eukaryotes.</title>
        <authorList>
            <person name="Spang A."/>
            <person name="Saw J.H."/>
            <person name="Jorgensen S.L."/>
            <person name="Zaremba-Niedzwiedzka K."/>
            <person name="Martijn J."/>
            <person name="Lind A.E."/>
            <person name="van Eijk R."/>
            <person name="Schleper C."/>
            <person name="Guy L."/>
            <person name="Ettema T.J."/>
        </authorList>
    </citation>
    <scope>NUCLEOTIDE SEQUENCE</scope>
</reference>
<comment type="caution">
    <text evidence="1">The sequence shown here is derived from an EMBL/GenBank/DDBJ whole genome shotgun (WGS) entry which is preliminary data.</text>
</comment>
<organism evidence="1">
    <name type="scientific">marine sediment metagenome</name>
    <dbReference type="NCBI Taxonomy" id="412755"/>
    <lineage>
        <taxon>unclassified sequences</taxon>
        <taxon>metagenomes</taxon>
        <taxon>ecological metagenomes</taxon>
    </lineage>
</organism>
<accession>A0A0F8X6B3</accession>
<protein>
    <submittedName>
        <fullName evidence="1">Uncharacterized protein</fullName>
    </submittedName>
</protein>
<name>A0A0F8X6B3_9ZZZZ</name>
<proteinExistence type="predicted"/>
<dbReference type="EMBL" id="LAZR01064975">
    <property type="protein sequence ID" value="KKK56480.1"/>
    <property type="molecule type" value="Genomic_DNA"/>
</dbReference>
<feature type="non-terminal residue" evidence="1">
    <location>
        <position position="1"/>
    </location>
</feature>
<sequence length="60" mass="6708">LGLCKSKDGRPCIFKDKSDPDYQIMLKALQFSHESLMEHPRVDMIDGVVPTTPYALSGNI</sequence>